<evidence type="ECO:0000313" key="2">
    <source>
        <dbReference type="Proteomes" id="UP000324222"/>
    </source>
</evidence>
<dbReference type="AlphaFoldDB" id="A0A5B7GEB4"/>
<sequence>MLPLKESSSALKEMFLKSASNLSCRRVSSAQLLLHIQLVFLMPTLLGPQRRPFPLQLHDVLAQPRLFILQRCDGEVLVILPDSNLFIQTSPQVFPFLRLSFQFFLMHLPLLLLPLQPQNLPLLLFQLGPKGITEMSKMLHQFVMLLSVTLLQRLHLQGHSCHL</sequence>
<gene>
    <name evidence="1" type="ORF">E2C01_052339</name>
</gene>
<accession>A0A5B7GEB4</accession>
<comment type="caution">
    <text evidence="1">The sequence shown here is derived from an EMBL/GenBank/DDBJ whole genome shotgun (WGS) entry which is preliminary data.</text>
</comment>
<organism evidence="1 2">
    <name type="scientific">Portunus trituberculatus</name>
    <name type="common">Swimming crab</name>
    <name type="synonym">Neptunus trituberculatus</name>
    <dbReference type="NCBI Taxonomy" id="210409"/>
    <lineage>
        <taxon>Eukaryota</taxon>
        <taxon>Metazoa</taxon>
        <taxon>Ecdysozoa</taxon>
        <taxon>Arthropoda</taxon>
        <taxon>Crustacea</taxon>
        <taxon>Multicrustacea</taxon>
        <taxon>Malacostraca</taxon>
        <taxon>Eumalacostraca</taxon>
        <taxon>Eucarida</taxon>
        <taxon>Decapoda</taxon>
        <taxon>Pleocyemata</taxon>
        <taxon>Brachyura</taxon>
        <taxon>Eubrachyura</taxon>
        <taxon>Portunoidea</taxon>
        <taxon>Portunidae</taxon>
        <taxon>Portuninae</taxon>
        <taxon>Portunus</taxon>
    </lineage>
</organism>
<evidence type="ECO:0000313" key="1">
    <source>
        <dbReference type="EMBL" id="MPC58341.1"/>
    </source>
</evidence>
<reference evidence="1 2" key="1">
    <citation type="submission" date="2019-05" db="EMBL/GenBank/DDBJ databases">
        <title>Another draft genome of Portunus trituberculatus and its Hox gene families provides insights of decapod evolution.</title>
        <authorList>
            <person name="Jeong J.-H."/>
            <person name="Song I."/>
            <person name="Kim S."/>
            <person name="Choi T."/>
            <person name="Kim D."/>
            <person name="Ryu S."/>
            <person name="Kim W."/>
        </authorList>
    </citation>
    <scope>NUCLEOTIDE SEQUENCE [LARGE SCALE GENOMIC DNA]</scope>
    <source>
        <tissue evidence="1">Muscle</tissue>
    </source>
</reference>
<name>A0A5B7GEB4_PORTR</name>
<keyword evidence="2" id="KW-1185">Reference proteome</keyword>
<dbReference type="EMBL" id="VSRR010015586">
    <property type="protein sequence ID" value="MPC58341.1"/>
    <property type="molecule type" value="Genomic_DNA"/>
</dbReference>
<protein>
    <submittedName>
        <fullName evidence="1">Uncharacterized protein</fullName>
    </submittedName>
</protein>
<dbReference type="Proteomes" id="UP000324222">
    <property type="component" value="Unassembled WGS sequence"/>
</dbReference>
<proteinExistence type="predicted"/>